<evidence type="ECO:0000256" key="1">
    <source>
        <dbReference type="SAM" id="MobiDB-lite"/>
    </source>
</evidence>
<feature type="compositionally biased region" description="Basic and acidic residues" evidence="1">
    <location>
        <begin position="427"/>
        <end position="438"/>
    </location>
</feature>
<sequence length="472" mass="54630">MMRLVERGLMYGNLFEVATPALVERYNEALEKLTGRRTLLSSFHIDLSGFAPEIAEEFEDHSYLNPHGCNRQFILLSVEQKRSPLLNMNFSTSRSILKKFIVENETALFALTSRDAVFGELMNSVYRISNAKHLLDIRQIRIEADTVKRAIAKASELSKLVERFQIEPDGWWNDELASKMINLAKETGDIRRYPVTLKNKSFQQGNFHTTHFDGVYVFRDTQLPVVISKIPKDEFLDFPIETVLNFSNRSLIAAFLEKNKLIQPLIDAEDLDAKDIILQRLDFIMVEHLTSEGITVKDLSRYELRSLALRTEKNLPDEFEGLNDLLRWLEQGGQKPTLSPEHPAYFYSVRAKFHPDRDLVNMLLAELMPQDILQLFICHKEAFYTSYSTWNDAKRNYATDFLSKEYFSDKTKVRRELFGDDSPAALKELHDRNQREAPPKQPWGKYPVPNYSRKKPTPSTRKKTKGPWGGTI</sequence>
<organism evidence="2 3">
    <name type="scientific">Kiloniella antarctica</name>
    <dbReference type="NCBI Taxonomy" id="1550907"/>
    <lineage>
        <taxon>Bacteria</taxon>
        <taxon>Pseudomonadati</taxon>
        <taxon>Pseudomonadota</taxon>
        <taxon>Alphaproteobacteria</taxon>
        <taxon>Rhodospirillales</taxon>
        <taxon>Kiloniellaceae</taxon>
        <taxon>Kiloniella</taxon>
    </lineage>
</organism>
<accession>A0ABW5BQ38</accession>
<dbReference type="Proteomes" id="UP001597294">
    <property type="component" value="Unassembled WGS sequence"/>
</dbReference>
<reference evidence="3" key="1">
    <citation type="journal article" date="2019" name="Int. J. Syst. Evol. Microbiol.">
        <title>The Global Catalogue of Microorganisms (GCM) 10K type strain sequencing project: providing services to taxonomists for standard genome sequencing and annotation.</title>
        <authorList>
            <consortium name="The Broad Institute Genomics Platform"/>
            <consortium name="The Broad Institute Genome Sequencing Center for Infectious Disease"/>
            <person name="Wu L."/>
            <person name="Ma J."/>
        </authorList>
    </citation>
    <scope>NUCLEOTIDE SEQUENCE [LARGE SCALE GENOMIC DNA]</scope>
    <source>
        <strain evidence="3">CGMCC 4.7192</strain>
    </source>
</reference>
<feature type="compositionally biased region" description="Basic residues" evidence="1">
    <location>
        <begin position="452"/>
        <end position="465"/>
    </location>
</feature>
<keyword evidence="3" id="KW-1185">Reference proteome</keyword>
<dbReference type="RefSeq" id="WP_380254494.1">
    <property type="nucleotide sequence ID" value="NZ_JBHUII010000013.1"/>
</dbReference>
<evidence type="ECO:0000313" key="3">
    <source>
        <dbReference type="Proteomes" id="UP001597294"/>
    </source>
</evidence>
<protein>
    <submittedName>
        <fullName evidence="2">DUF6638 family protein</fullName>
    </submittedName>
</protein>
<dbReference type="InterPro" id="IPR046578">
    <property type="entry name" value="DUF6638"/>
</dbReference>
<name>A0ABW5BQ38_9PROT</name>
<proteinExistence type="predicted"/>
<dbReference type="Pfam" id="PF20343">
    <property type="entry name" value="DUF6638"/>
    <property type="match status" value="1"/>
</dbReference>
<evidence type="ECO:0000313" key="2">
    <source>
        <dbReference type="EMBL" id="MFD2207641.1"/>
    </source>
</evidence>
<dbReference type="EMBL" id="JBHUII010000013">
    <property type="protein sequence ID" value="MFD2207641.1"/>
    <property type="molecule type" value="Genomic_DNA"/>
</dbReference>
<comment type="caution">
    <text evidence="2">The sequence shown here is derived from an EMBL/GenBank/DDBJ whole genome shotgun (WGS) entry which is preliminary data.</text>
</comment>
<feature type="region of interest" description="Disordered" evidence="1">
    <location>
        <begin position="425"/>
        <end position="472"/>
    </location>
</feature>
<gene>
    <name evidence="2" type="ORF">ACFSKO_18640</name>
</gene>